<dbReference type="InterPro" id="IPR016516">
    <property type="entry name" value="UCP07580"/>
</dbReference>
<reference evidence="1" key="1">
    <citation type="submission" date="2024-05" db="EMBL/GenBank/DDBJ databases">
        <title>Genome sequencing of novel strain.</title>
        <authorList>
            <person name="Ganbat D."/>
            <person name="Ganbat S."/>
            <person name="Lee S.-J."/>
        </authorList>
    </citation>
    <scope>NUCLEOTIDE SEQUENCE</scope>
    <source>
        <strain evidence="1">SMD15-11</strain>
    </source>
</reference>
<dbReference type="AlphaFoldDB" id="A0AB39UU76"/>
<dbReference type="EC" id="3.-.-.-" evidence="1"/>
<proteinExistence type="predicted"/>
<evidence type="ECO:0000313" key="1">
    <source>
        <dbReference type="EMBL" id="XDT71356.1"/>
    </source>
</evidence>
<gene>
    <name evidence="1" type="ORF">AAIA72_11135</name>
</gene>
<dbReference type="PANTHER" id="PTHR39456">
    <property type="entry name" value="METAL-DEPENDENT HYDROLASE"/>
    <property type="match status" value="1"/>
</dbReference>
<dbReference type="RefSeq" id="WP_369600391.1">
    <property type="nucleotide sequence ID" value="NZ_CP154858.1"/>
</dbReference>
<accession>A0AB39UU76</accession>
<protein>
    <submittedName>
        <fullName evidence="1">Metal-dependent hydrolase</fullName>
        <ecNumber evidence="1">3.-.-.-</ecNumber>
    </submittedName>
</protein>
<sequence>MSSLPTVRRRPEFDLSTVPRYWLDNDPFKTRLLDAMSLLFPDGERFFIRSVRHFRDQIEDPSLQARVADFIYQEAQHGCQHEQYNARLKAQGLPVDDMLAELRSRLDSLWNQLGPLASLALTCGAEHLTAVLGRSILTHPEYWAGAHPVMRDLFHWHAIEELEHRDVAYDVLQTVAPGRYVHRTAHYAFMWAYFWRGAFRLQRMMLQAEGQWSPTLIWQYRKWLFGLQGVLTSAVPDMVHYFRPGYHPAHLRVPAGPYAEWSRRLAVHAA</sequence>
<dbReference type="InterPro" id="IPR009078">
    <property type="entry name" value="Ferritin-like_SF"/>
</dbReference>
<dbReference type="PIRSF" id="PIRSF007580">
    <property type="entry name" value="UCP07580"/>
    <property type="match status" value="1"/>
</dbReference>
<name>A0AB39UU76_9GAMM</name>
<keyword evidence="1" id="KW-0378">Hydrolase</keyword>
<dbReference type="Pfam" id="PF10118">
    <property type="entry name" value="Metal_hydrol"/>
    <property type="match status" value="1"/>
</dbReference>
<dbReference type="EMBL" id="CP154858">
    <property type="protein sequence ID" value="XDT71356.1"/>
    <property type="molecule type" value="Genomic_DNA"/>
</dbReference>
<dbReference type="GO" id="GO:0016787">
    <property type="term" value="F:hydrolase activity"/>
    <property type="evidence" value="ECO:0007669"/>
    <property type="project" value="UniProtKB-KW"/>
</dbReference>
<dbReference type="SUPFAM" id="SSF47240">
    <property type="entry name" value="Ferritin-like"/>
    <property type="match status" value="1"/>
</dbReference>
<dbReference type="KEGG" id="tcd:AAIA72_11135"/>
<dbReference type="PANTHER" id="PTHR39456:SF1">
    <property type="entry name" value="METAL-DEPENDENT HYDROLASE"/>
    <property type="match status" value="1"/>
</dbReference>
<organism evidence="1">
    <name type="scientific">Thermohahella caldifontis</name>
    <dbReference type="NCBI Taxonomy" id="3142973"/>
    <lineage>
        <taxon>Bacteria</taxon>
        <taxon>Pseudomonadati</taxon>
        <taxon>Pseudomonadota</taxon>
        <taxon>Gammaproteobacteria</taxon>
        <taxon>Oceanospirillales</taxon>
        <taxon>Hahellaceae</taxon>
        <taxon>Thermohahella</taxon>
    </lineage>
</organism>